<evidence type="ECO:0000313" key="2">
    <source>
        <dbReference type="Proteomes" id="UP000195569"/>
    </source>
</evidence>
<accession>A0A1N7S2V4</accession>
<sequence length="71" mass="7916">MLETRLLADGVFGYVETVAPSTRSPDKAFDTPQPWDAFFERAEAIQERLGYLMKCNFPDTAAELGNKLTSS</sequence>
<proteinExistence type="predicted"/>
<protein>
    <submittedName>
        <fullName evidence="1">Uncharacterized protein</fullName>
    </submittedName>
</protein>
<name>A0A1N7S2V4_9BURK</name>
<gene>
    <name evidence="1" type="ORF">BN2476_300117</name>
</gene>
<dbReference type="AlphaFoldDB" id="A0A1N7S2V4"/>
<keyword evidence="2" id="KW-1185">Reference proteome</keyword>
<organism evidence="1 2">
    <name type="scientific">Paraburkholderia piptadeniae</name>
    <dbReference type="NCBI Taxonomy" id="1701573"/>
    <lineage>
        <taxon>Bacteria</taxon>
        <taxon>Pseudomonadati</taxon>
        <taxon>Pseudomonadota</taxon>
        <taxon>Betaproteobacteria</taxon>
        <taxon>Burkholderiales</taxon>
        <taxon>Burkholderiaceae</taxon>
        <taxon>Paraburkholderia</taxon>
    </lineage>
</organism>
<evidence type="ECO:0000313" key="1">
    <source>
        <dbReference type="EMBL" id="SIT41666.1"/>
    </source>
</evidence>
<dbReference type="EMBL" id="CYGY02000030">
    <property type="protein sequence ID" value="SIT41666.1"/>
    <property type="molecule type" value="Genomic_DNA"/>
</dbReference>
<comment type="caution">
    <text evidence="1">The sequence shown here is derived from an EMBL/GenBank/DDBJ whole genome shotgun (WGS) entry which is preliminary data.</text>
</comment>
<dbReference type="Proteomes" id="UP000195569">
    <property type="component" value="Unassembled WGS sequence"/>
</dbReference>
<reference evidence="1" key="1">
    <citation type="submission" date="2016-12" db="EMBL/GenBank/DDBJ databases">
        <authorList>
            <person name="Moulin L."/>
        </authorList>
    </citation>
    <scope>NUCLEOTIDE SEQUENCE [LARGE SCALE GENOMIC DNA]</scope>
    <source>
        <strain evidence="1">STM 7183</strain>
    </source>
</reference>